<name>A0A654FH85_ARATH</name>
<organism evidence="2 3">
    <name type="scientific">Arabidopsis thaliana</name>
    <name type="common">Mouse-ear cress</name>
    <dbReference type="NCBI Taxonomy" id="3702"/>
    <lineage>
        <taxon>Eukaryota</taxon>
        <taxon>Viridiplantae</taxon>
        <taxon>Streptophyta</taxon>
        <taxon>Embryophyta</taxon>
        <taxon>Tracheophyta</taxon>
        <taxon>Spermatophyta</taxon>
        <taxon>Magnoliopsida</taxon>
        <taxon>eudicotyledons</taxon>
        <taxon>Gunneridae</taxon>
        <taxon>Pentapetalae</taxon>
        <taxon>rosids</taxon>
        <taxon>malvids</taxon>
        <taxon>Brassicales</taxon>
        <taxon>Brassicaceae</taxon>
        <taxon>Camelineae</taxon>
        <taxon>Arabidopsis</taxon>
    </lineage>
</organism>
<proteinExistence type="predicted"/>
<protein>
    <recommendedName>
        <fullName evidence="1">FBD domain-containing protein</fullName>
    </recommendedName>
</protein>
<dbReference type="InterPro" id="IPR055294">
    <property type="entry name" value="FBL60-like"/>
</dbReference>
<gene>
    <name evidence="2" type="ORF">AN1_LOCUS14723</name>
</gene>
<evidence type="ECO:0000313" key="3">
    <source>
        <dbReference type="Proteomes" id="UP000426265"/>
    </source>
</evidence>
<feature type="domain" description="FBD" evidence="1">
    <location>
        <begin position="161"/>
        <end position="233"/>
    </location>
</feature>
<dbReference type="AlphaFoldDB" id="A0A654FH85"/>
<dbReference type="SUPFAM" id="SSF52047">
    <property type="entry name" value="RNI-like"/>
    <property type="match status" value="1"/>
</dbReference>
<dbReference type="EMBL" id="CACRSJ010000106">
    <property type="protein sequence ID" value="VYS59282.1"/>
    <property type="molecule type" value="Genomic_DNA"/>
</dbReference>
<dbReference type="PANTHER" id="PTHR31293">
    <property type="entry name" value="RNI-LIKE SUPERFAMILY PROTEIN"/>
    <property type="match status" value="1"/>
</dbReference>
<dbReference type="ExpressionAtlas" id="A0A654FH85">
    <property type="expression patterns" value="baseline and differential"/>
</dbReference>
<evidence type="ECO:0000259" key="1">
    <source>
        <dbReference type="SMART" id="SM00579"/>
    </source>
</evidence>
<reference evidence="2 3" key="1">
    <citation type="submission" date="2019-11" db="EMBL/GenBank/DDBJ databases">
        <authorList>
            <person name="Jiao W.-B."/>
            <person name="Schneeberger K."/>
        </authorList>
    </citation>
    <scope>NUCLEOTIDE SEQUENCE [LARGE SCALE GENOMIC DNA]</scope>
    <source>
        <strain evidence="3">cv. An-1</strain>
    </source>
</reference>
<dbReference type="InterPro" id="IPR006566">
    <property type="entry name" value="FBD"/>
</dbReference>
<dbReference type="SMART" id="SM00579">
    <property type="entry name" value="FBD"/>
    <property type="match status" value="1"/>
</dbReference>
<evidence type="ECO:0000313" key="2">
    <source>
        <dbReference type="EMBL" id="VYS59282.1"/>
    </source>
</evidence>
<dbReference type="PANTHER" id="PTHR31293:SF12">
    <property type="entry name" value="RNI-LIKE SUPERFAMILY PROTEIN"/>
    <property type="match status" value="1"/>
</dbReference>
<accession>A0A654FH85</accession>
<dbReference type="Proteomes" id="UP000426265">
    <property type="component" value="Unassembled WGS sequence"/>
</dbReference>
<sequence length="233" mass="26475">MTFTVGYVTHWNMVSPSFMYVISNKTIKKLSVTCLNCRYYGTVPRNISFDTPNVVDFNYSDYLRRESPQCHLDSLAKATLDLHFFEDDKRADVTDLISGLHNVKTLHLTSSTVEVISVCCKGGLPVFNNLVDLVFSSKKEGWKVLLPLLIERSPNLKNLVLSTTSVIKMLSIMKCQGYPSEMKHIRYLLVNMECLEVVKVYVAAEMDDTKKMQLTEDLLKFPAASSKLKIQVM</sequence>